<name>A0AC35TXR7_9BILA</name>
<organism evidence="1 2">
    <name type="scientific">Rhabditophanes sp. KR3021</name>
    <dbReference type="NCBI Taxonomy" id="114890"/>
    <lineage>
        <taxon>Eukaryota</taxon>
        <taxon>Metazoa</taxon>
        <taxon>Ecdysozoa</taxon>
        <taxon>Nematoda</taxon>
        <taxon>Chromadorea</taxon>
        <taxon>Rhabditida</taxon>
        <taxon>Tylenchina</taxon>
        <taxon>Panagrolaimomorpha</taxon>
        <taxon>Strongyloidoidea</taxon>
        <taxon>Alloionematidae</taxon>
        <taxon>Rhabditophanes</taxon>
    </lineage>
</organism>
<dbReference type="Proteomes" id="UP000095286">
    <property type="component" value="Unplaced"/>
</dbReference>
<accession>A0AC35TXR7</accession>
<reference evidence="2" key="1">
    <citation type="submission" date="2016-11" db="UniProtKB">
        <authorList>
            <consortium name="WormBaseParasite"/>
        </authorList>
    </citation>
    <scope>IDENTIFICATION</scope>
    <source>
        <strain evidence="2">KR3021</strain>
    </source>
</reference>
<dbReference type="WBParaSite" id="RSKR_0000552000.1">
    <property type="protein sequence ID" value="RSKR_0000552000.1"/>
    <property type="gene ID" value="RSKR_0000552000"/>
</dbReference>
<proteinExistence type="predicted"/>
<evidence type="ECO:0000313" key="1">
    <source>
        <dbReference type="Proteomes" id="UP000095286"/>
    </source>
</evidence>
<evidence type="ECO:0000313" key="2">
    <source>
        <dbReference type="WBParaSite" id="RSKR_0000552000.1"/>
    </source>
</evidence>
<protein>
    <submittedName>
        <fullName evidence="2">Craniofacial development protein 2-like</fullName>
    </submittedName>
</protein>
<sequence length="149" mass="17152">MEINILGLTEIRRPKARFETDYSKNITLIHGASNNRHAGVGLLFIGKDIELLEWEMNVRMGYAKIKFDNKMWFIGVVYSPHQGLDDAIKNDFYEELIEFISRVKTKNVDVSILLGDFNAQVGSNKDKFHGKHYYGPARTRKNVADQETD</sequence>